<keyword evidence="5 7" id="KW-0472">Membrane</keyword>
<evidence type="ECO:0000256" key="1">
    <source>
        <dbReference type="ARBA" id="ARBA00004651"/>
    </source>
</evidence>
<evidence type="ECO:0000259" key="8">
    <source>
        <dbReference type="Pfam" id="PF02687"/>
    </source>
</evidence>
<evidence type="ECO:0000313" key="11">
    <source>
        <dbReference type="Proteomes" id="UP001500751"/>
    </source>
</evidence>
<feature type="transmembrane region" description="Helical" evidence="7">
    <location>
        <begin position="340"/>
        <end position="365"/>
    </location>
</feature>
<keyword evidence="11" id="KW-1185">Reference proteome</keyword>
<evidence type="ECO:0000256" key="2">
    <source>
        <dbReference type="ARBA" id="ARBA00022475"/>
    </source>
</evidence>
<feature type="transmembrane region" description="Helical" evidence="7">
    <location>
        <begin position="30"/>
        <end position="53"/>
    </location>
</feature>
<dbReference type="InterPro" id="IPR003838">
    <property type="entry name" value="ABC3_permease_C"/>
</dbReference>
<keyword evidence="4 7" id="KW-1133">Transmembrane helix</keyword>
<dbReference type="PANTHER" id="PTHR30572:SF4">
    <property type="entry name" value="ABC TRANSPORTER PERMEASE YTRF"/>
    <property type="match status" value="1"/>
</dbReference>
<feature type="transmembrane region" description="Helical" evidence="7">
    <location>
        <begin position="287"/>
        <end position="313"/>
    </location>
</feature>
<evidence type="ECO:0000256" key="5">
    <source>
        <dbReference type="ARBA" id="ARBA00023136"/>
    </source>
</evidence>
<sequence>MAGHRRSGPRWPFGLRYLCSELLRRARRTLLSAAGLGLGVGLVMVVSAVSAGADRAQSSVLRSLYGVGTQLTVDQPMRSVGALQDSSHALTGTLEPLPPSQAATISALPHVAAASGGLQLAELTQSGALFSRTRVDGVDPAQVAPGPLAAADVVAGRMLAAADTTRKVAVLDGGYATAQHLSVGSTVTVAGAPFEVVGIVKRSQEIGSADVYLPLAAAQTLARAPDGRPFADRVNVVYAAADSASHVADVQRAIVHLLPTATVTGADAEANAVTGSLRQAADLIGELGTWVAAAALTMASVVAGLFIVGGVAARLRELGTLKALGWPAGRIAGQVIGESAAIGVLGAIAGAIAGLAGIALVGALAPTLSATVPQDPQSIQSSTVAVHLAPHADAALIAGAALLAVLGGVLGGAVAAWRAARLQPAVAFTRIA</sequence>
<reference evidence="11" key="1">
    <citation type="journal article" date="2019" name="Int. J. Syst. Evol. Microbiol.">
        <title>The Global Catalogue of Microorganisms (GCM) 10K type strain sequencing project: providing services to taxonomists for standard genome sequencing and annotation.</title>
        <authorList>
            <consortium name="The Broad Institute Genomics Platform"/>
            <consortium name="The Broad Institute Genome Sequencing Center for Infectious Disease"/>
            <person name="Wu L."/>
            <person name="Ma J."/>
        </authorList>
    </citation>
    <scope>NUCLEOTIDE SEQUENCE [LARGE SCALE GENOMIC DNA]</scope>
    <source>
        <strain evidence="11">JCM 16014</strain>
    </source>
</reference>
<dbReference type="RefSeq" id="WP_344666373.1">
    <property type="nucleotide sequence ID" value="NZ_BAAAQN010000016.1"/>
</dbReference>
<protein>
    <submittedName>
        <fullName evidence="10">ABC transporter permease</fullName>
    </submittedName>
</protein>
<feature type="domain" description="ABC3 transporter permease C-terminal" evidence="8">
    <location>
        <begin position="293"/>
        <end position="424"/>
    </location>
</feature>
<dbReference type="Pfam" id="PF12704">
    <property type="entry name" value="MacB_PCD"/>
    <property type="match status" value="1"/>
</dbReference>
<feature type="domain" description="MacB-like periplasmic core" evidence="9">
    <location>
        <begin position="29"/>
        <end position="255"/>
    </location>
</feature>
<dbReference type="EMBL" id="BAAAQN010000016">
    <property type="protein sequence ID" value="GAA2029872.1"/>
    <property type="molecule type" value="Genomic_DNA"/>
</dbReference>
<name>A0ABP5FM95_9ACTN</name>
<evidence type="ECO:0000256" key="4">
    <source>
        <dbReference type="ARBA" id="ARBA00022989"/>
    </source>
</evidence>
<dbReference type="InterPro" id="IPR050250">
    <property type="entry name" value="Macrolide_Exporter_MacB"/>
</dbReference>
<evidence type="ECO:0000259" key="9">
    <source>
        <dbReference type="Pfam" id="PF12704"/>
    </source>
</evidence>
<gene>
    <name evidence="10" type="ORF">GCM10009839_31820</name>
</gene>
<proteinExistence type="inferred from homology"/>
<comment type="caution">
    <text evidence="10">The sequence shown here is derived from an EMBL/GenBank/DDBJ whole genome shotgun (WGS) entry which is preliminary data.</text>
</comment>
<evidence type="ECO:0000313" key="10">
    <source>
        <dbReference type="EMBL" id="GAA2029872.1"/>
    </source>
</evidence>
<dbReference type="InterPro" id="IPR025857">
    <property type="entry name" value="MacB_PCD"/>
</dbReference>
<evidence type="ECO:0000256" key="7">
    <source>
        <dbReference type="SAM" id="Phobius"/>
    </source>
</evidence>
<evidence type="ECO:0000256" key="6">
    <source>
        <dbReference type="ARBA" id="ARBA00038076"/>
    </source>
</evidence>
<keyword evidence="2" id="KW-1003">Cell membrane</keyword>
<comment type="similarity">
    <text evidence="6">Belongs to the ABC-4 integral membrane protein family.</text>
</comment>
<dbReference type="Proteomes" id="UP001500751">
    <property type="component" value="Unassembled WGS sequence"/>
</dbReference>
<dbReference type="PANTHER" id="PTHR30572">
    <property type="entry name" value="MEMBRANE COMPONENT OF TRANSPORTER-RELATED"/>
    <property type="match status" value="1"/>
</dbReference>
<evidence type="ECO:0000256" key="3">
    <source>
        <dbReference type="ARBA" id="ARBA00022692"/>
    </source>
</evidence>
<feature type="transmembrane region" description="Helical" evidence="7">
    <location>
        <begin position="394"/>
        <end position="417"/>
    </location>
</feature>
<accession>A0ABP5FM95</accession>
<comment type="subcellular location">
    <subcellularLocation>
        <location evidence="1">Cell membrane</location>
        <topology evidence="1">Multi-pass membrane protein</topology>
    </subcellularLocation>
</comment>
<dbReference type="Pfam" id="PF02687">
    <property type="entry name" value="FtsX"/>
    <property type="match status" value="1"/>
</dbReference>
<organism evidence="10 11">
    <name type="scientific">Catenulispora yoronensis</name>
    <dbReference type="NCBI Taxonomy" id="450799"/>
    <lineage>
        <taxon>Bacteria</taxon>
        <taxon>Bacillati</taxon>
        <taxon>Actinomycetota</taxon>
        <taxon>Actinomycetes</taxon>
        <taxon>Catenulisporales</taxon>
        <taxon>Catenulisporaceae</taxon>
        <taxon>Catenulispora</taxon>
    </lineage>
</organism>
<keyword evidence="3 7" id="KW-0812">Transmembrane</keyword>